<sequence>MKSILTSLALTLALCLNASAVEVGDKAPSFKAKDDSGELWKSSEHVGKKILVVYFYPADMTGGCTKQACGYRDKMKDFSDAGVEVIGVSGDTVENHKIFKDVHDLNFTLLADTDGSVAKAFGVPVSLGDKAVTKLINNIEKELVRKATAKRWTFVIDLEGNIAYKDSQVKAAQDPEKIAAVIAKLK</sequence>
<dbReference type="Gene3D" id="3.40.30.10">
    <property type="entry name" value="Glutaredoxin"/>
    <property type="match status" value="1"/>
</dbReference>
<dbReference type="EMBL" id="JASZZN010000008">
    <property type="protein sequence ID" value="MDM4016228.1"/>
    <property type="molecule type" value="Genomic_DNA"/>
</dbReference>
<evidence type="ECO:0000256" key="1">
    <source>
        <dbReference type="ARBA" id="ARBA00003330"/>
    </source>
</evidence>
<proteinExistence type="inferred from homology"/>
<evidence type="ECO:0000256" key="8">
    <source>
        <dbReference type="ARBA" id="ARBA00032824"/>
    </source>
</evidence>
<evidence type="ECO:0000256" key="2">
    <source>
        <dbReference type="ARBA" id="ARBA00013017"/>
    </source>
</evidence>
<evidence type="ECO:0000256" key="5">
    <source>
        <dbReference type="ARBA" id="ARBA00023002"/>
    </source>
</evidence>
<feature type="signal peptide" evidence="12">
    <location>
        <begin position="1"/>
        <end position="20"/>
    </location>
</feature>
<keyword evidence="4" id="KW-0049">Antioxidant</keyword>
<evidence type="ECO:0000256" key="3">
    <source>
        <dbReference type="ARBA" id="ARBA00022559"/>
    </source>
</evidence>
<dbReference type="RefSeq" id="WP_149498025.1">
    <property type="nucleotide sequence ID" value="NZ_JAJMQV010000015.1"/>
</dbReference>
<comment type="caution">
    <text evidence="14">The sequence shown here is derived from an EMBL/GenBank/DDBJ whole genome shotgun (WGS) entry which is preliminary data.</text>
</comment>
<feature type="chain" id="PRO_5045725895" description="thioredoxin-dependent peroxiredoxin" evidence="12">
    <location>
        <begin position="21"/>
        <end position="186"/>
    </location>
</feature>
<comment type="similarity">
    <text evidence="9">Belongs to the peroxiredoxin family. BCP/PrxQ subfamily.</text>
</comment>
<dbReference type="InterPro" id="IPR050924">
    <property type="entry name" value="Peroxiredoxin_BCP/PrxQ"/>
</dbReference>
<evidence type="ECO:0000256" key="12">
    <source>
        <dbReference type="SAM" id="SignalP"/>
    </source>
</evidence>
<dbReference type="CDD" id="cd03017">
    <property type="entry name" value="PRX_BCP"/>
    <property type="match status" value="1"/>
</dbReference>
<keyword evidence="12" id="KW-0732">Signal</keyword>
<dbReference type="Proteomes" id="UP001239462">
    <property type="component" value="Unassembled WGS sequence"/>
</dbReference>
<keyword evidence="15" id="KW-1185">Reference proteome</keyword>
<dbReference type="Pfam" id="PF00578">
    <property type="entry name" value="AhpC-TSA"/>
    <property type="match status" value="1"/>
</dbReference>
<evidence type="ECO:0000259" key="13">
    <source>
        <dbReference type="PROSITE" id="PS51352"/>
    </source>
</evidence>
<evidence type="ECO:0000256" key="10">
    <source>
        <dbReference type="ARBA" id="ARBA00042639"/>
    </source>
</evidence>
<dbReference type="EC" id="1.11.1.24" evidence="2"/>
<reference evidence="14 15" key="1">
    <citation type="submission" date="2023-06" db="EMBL/GenBank/DDBJ databases">
        <title>Roseiconus lacunae JC819 isolated from Gulf of Mannar region, Tamil Nadu.</title>
        <authorList>
            <person name="Pk S."/>
            <person name="Ch S."/>
            <person name="Ch V.R."/>
        </authorList>
    </citation>
    <scope>NUCLEOTIDE SEQUENCE [LARGE SCALE GENOMIC DNA]</scope>
    <source>
        <strain evidence="14 15">JC819</strain>
    </source>
</reference>
<comment type="catalytic activity">
    <reaction evidence="11">
        <text>a hydroperoxide + [thioredoxin]-dithiol = an alcohol + [thioredoxin]-disulfide + H2O</text>
        <dbReference type="Rhea" id="RHEA:62620"/>
        <dbReference type="Rhea" id="RHEA-COMP:10698"/>
        <dbReference type="Rhea" id="RHEA-COMP:10700"/>
        <dbReference type="ChEBI" id="CHEBI:15377"/>
        <dbReference type="ChEBI" id="CHEBI:29950"/>
        <dbReference type="ChEBI" id="CHEBI:30879"/>
        <dbReference type="ChEBI" id="CHEBI:35924"/>
        <dbReference type="ChEBI" id="CHEBI:50058"/>
        <dbReference type="EC" id="1.11.1.24"/>
    </reaction>
</comment>
<dbReference type="PANTHER" id="PTHR42801">
    <property type="entry name" value="THIOREDOXIN-DEPENDENT PEROXIDE REDUCTASE"/>
    <property type="match status" value="1"/>
</dbReference>
<evidence type="ECO:0000313" key="15">
    <source>
        <dbReference type="Proteomes" id="UP001239462"/>
    </source>
</evidence>
<evidence type="ECO:0000256" key="11">
    <source>
        <dbReference type="ARBA" id="ARBA00049091"/>
    </source>
</evidence>
<keyword evidence="7" id="KW-0676">Redox-active center</keyword>
<protein>
    <recommendedName>
        <fullName evidence="2">thioredoxin-dependent peroxiredoxin</fullName>
        <ecNumber evidence="2">1.11.1.24</ecNumber>
    </recommendedName>
    <alternativeName>
        <fullName evidence="8">Thioredoxin peroxidase</fullName>
    </alternativeName>
    <alternativeName>
        <fullName evidence="10">Thioredoxin-dependent peroxiredoxin Bcp</fullName>
    </alternativeName>
</protein>
<dbReference type="GO" id="GO:0140824">
    <property type="term" value="F:thioredoxin-dependent peroxiredoxin activity"/>
    <property type="evidence" value="ECO:0007669"/>
    <property type="project" value="UniProtKB-EC"/>
</dbReference>
<evidence type="ECO:0000256" key="6">
    <source>
        <dbReference type="ARBA" id="ARBA00023157"/>
    </source>
</evidence>
<dbReference type="SUPFAM" id="SSF52833">
    <property type="entry name" value="Thioredoxin-like"/>
    <property type="match status" value="1"/>
</dbReference>
<dbReference type="PROSITE" id="PS51352">
    <property type="entry name" value="THIOREDOXIN_2"/>
    <property type="match status" value="1"/>
</dbReference>
<organism evidence="14 15">
    <name type="scientific">Roseiconus lacunae</name>
    <dbReference type="NCBI Taxonomy" id="2605694"/>
    <lineage>
        <taxon>Bacteria</taxon>
        <taxon>Pseudomonadati</taxon>
        <taxon>Planctomycetota</taxon>
        <taxon>Planctomycetia</taxon>
        <taxon>Pirellulales</taxon>
        <taxon>Pirellulaceae</taxon>
        <taxon>Roseiconus</taxon>
    </lineage>
</organism>
<name>A0ABT7PIA1_9BACT</name>
<dbReference type="InterPro" id="IPR013766">
    <property type="entry name" value="Thioredoxin_domain"/>
</dbReference>
<gene>
    <name evidence="14" type="ORF">QTN89_12370</name>
</gene>
<dbReference type="PANTHER" id="PTHR42801:SF4">
    <property type="entry name" value="AHPC_TSA FAMILY PROTEIN"/>
    <property type="match status" value="1"/>
</dbReference>
<feature type="domain" description="Thioredoxin" evidence="13">
    <location>
        <begin position="21"/>
        <end position="186"/>
    </location>
</feature>
<evidence type="ECO:0000256" key="4">
    <source>
        <dbReference type="ARBA" id="ARBA00022862"/>
    </source>
</evidence>
<keyword evidence="5 14" id="KW-0560">Oxidoreductase</keyword>
<accession>A0ABT7PIA1</accession>
<dbReference type="InterPro" id="IPR000866">
    <property type="entry name" value="AhpC/TSA"/>
</dbReference>
<evidence type="ECO:0000256" key="7">
    <source>
        <dbReference type="ARBA" id="ARBA00023284"/>
    </source>
</evidence>
<keyword evidence="6" id="KW-1015">Disulfide bond</keyword>
<comment type="function">
    <text evidence="1">Thiol-specific peroxidase that catalyzes the reduction of hydrogen peroxide and organic hydroperoxides to water and alcohols, respectively. Plays a role in cell protection against oxidative stress by detoxifying peroxides and as sensor of hydrogen peroxide-mediated signaling events.</text>
</comment>
<keyword evidence="3 14" id="KW-0575">Peroxidase</keyword>
<evidence type="ECO:0000256" key="9">
    <source>
        <dbReference type="ARBA" id="ARBA00038489"/>
    </source>
</evidence>
<evidence type="ECO:0000313" key="14">
    <source>
        <dbReference type="EMBL" id="MDM4016228.1"/>
    </source>
</evidence>
<dbReference type="InterPro" id="IPR036249">
    <property type="entry name" value="Thioredoxin-like_sf"/>
</dbReference>